<evidence type="ECO:0000256" key="1">
    <source>
        <dbReference type="SAM" id="MobiDB-lite"/>
    </source>
</evidence>
<accession>A0ABR2W7G0</accession>
<feature type="compositionally biased region" description="Acidic residues" evidence="1">
    <location>
        <begin position="168"/>
        <end position="177"/>
    </location>
</feature>
<gene>
    <name evidence="3" type="ORF">K7432_003236</name>
</gene>
<name>A0ABR2W7G0_9FUNG</name>
<feature type="compositionally biased region" description="Acidic residues" evidence="1">
    <location>
        <begin position="24"/>
        <end position="35"/>
    </location>
</feature>
<sequence>MPKQTKQETSPDQPQPSINSEKSDLEELVLDESTEDLSKEQKTSSEEEENISNDKEEKTQVESNRTSEKQPEKKQVPKGEPQQDVSNKGNKKREKAMKQREKKAEKKKEKLEKELELENERERKLEEERQKLADTEQEKKADKEWVKMEVEAEADKEPEKEVEKTEDPTDNVSEEDITPIIEKQKENKGKQVKKKEMNVDTDAEKQTAFENMWNKAIQESQKTNDTLKPKSQNDRSSSNSSKGVPASSNKNTTEKRTTPEGSSPSITARFCRHLFQALLDLTHTNYTAFGVNLLWHSAAVYYLVLRPRKVLLANAVVSGGKNGVPHFAIDTVKFLGGIHAAWALLSLLSFRIRDVTAQKAILLAFTLANFSHLYFNVSALATGRWRIWFTKITAGSTLVTLVNLACYLASVKKNGRYL</sequence>
<keyword evidence="2" id="KW-1133">Transmembrane helix</keyword>
<keyword evidence="4" id="KW-1185">Reference proteome</keyword>
<evidence type="ECO:0000313" key="4">
    <source>
        <dbReference type="Proteomes" id="UP001479436"/>
    </source>
</evidence>
<protein>
    <submittedName>
        <fullName evidence="3">Uncharacterized protein</fullName>
    </submittedName>
</protein>
<dbReference type="EMBL" id="JASJQH010006972">
    <property type="protein sequence ID" value="KAK9721641.1"/>
    <property type="molecule type" value="Genomic_DNA"/>
</dbReference>
<evidence type="ECO:0000256" key="2">
    <source>
        <dbReference type="SAM" id="Phobius"/>
    </source>
</evidence>
<evidence type="ECO:0000313" key="3">
    <source>
        <dbReference type="EMBL" id="KAK9721641.1"/>
    </source>
</evidence>
<dbReference type="Proteomes" id="UP001479436">
    <property type="component" value="Unassembled WGS sequence"/>
</dbReference>
<organism evidence="3 4">
    <name type="scientific">Basidiobolus ranarum</name>
    <dbReference type="NCBI Taxonomy" id="34480"/>
    <lineage>
        <taxon>Eukaryota</taxon>
        <taxon>Fungi</taxon>
        <taxon>Fungi incertae sedis</taxon>
        <taxon>Zoopagomycota</taxon>
        <taxon>Entomophthoromycotina</taxon>
        <taxon>Basidiobolomycetes</taxon>
        <taxon>Basidiobolales</taxon>
        <taxon>Basidiobolaceae</taxon>
        <taxon>Basidiobolus</taxon>
    </lineage>
</organism>
<feature type="compositionally biased region" description="Basic and acidic residues" evidence="1">
    <location>
        <begin position="96"/>
        <end position="167"/>
    </location>
</feature>
<feature type="compositionally biased region" description="Basic and acidic residues" evidence="1">
    <location>
        <begin position="36"/>
        <end position="45"/>
    </location>
</feature>
<feature type="compositionally biased region" description="Basic and acidic residues" evidence="1">
    <location>
        <begin position="182"/>
        <end position="201"/>
    </location>
</feature>
<feature type="region of interest" description="Disordered" evidence="1">
    <location>
        <begin position="1"/>
        <end position="201"/>
    </location>
</feature>
<feature type="transmembrane region" description="Helical" evidence="2">
    <location>
        <begin position="360"/>
        <end position="381"/>
    </location>
</feature>
<feature type="transmembrane region" description="Helical" evidence="2">
    <location>
        <begin position="387"/>
        <end position="409"/>
    </location>
</feature>
<keyword evidence="2" id="KW-0472">Membrane</keyword>
<feature type="region of interest" description="Disordered" evidence="1">
    <location>
        <begin position="219"/>
        <end position="264"/>
    </location>
</feature>
<proteinExistence type="predicted"/>
<comment type="caution">
    <text evidence="3">The sequence shown here is derived from an EMBL/GenBank/DDBJ whole genome shotgun (WGS) entry which is preliminary data.</text>
</comment>
<feature type="compositionally biased region" description="Basic and acidic residues" evidence="1">
    <location>
        <begin position="52"/>
        <end position="77"/>
    </location>
</feature>
<keyword evidence="2" id="KW-0812">Transmembrane</keyword>
<feature type="transmembrane region" description="Helical" evidence="2">
    <location>
        <begin position="286"/>
        <end position="304"/>
    </location>
</feature>
<feature type="compositionally biased region" description="Polar residues" evidence="1">
    <location>
        <begin position="7"/>
        <end position="20"/>
    </location>
</feature>
<reference evidence="3 4" key="1">
    <citation type="submission" date="2023-04" db="EMBL/GenBank/DDBJ databases">
        <title>Genome of Basidiobolus ranarum AG-B5.</title>
        <authorList>
            <person name="Stajich J.E."/>
            <person name="Carter-House D."/>
            <person name="Gryganskyi A."/>
        </authorList>
    </citation>
    <scope>NUCLEOTIDE SEQUENCE [LARGE SCALE GENOMIC DNA]</scope>
    <source>
        <strain evidence="3 4">AG-B5</strain>
    </source>
</reference>